<evidence type="ECO:0000313" key="2">
    <source>
        <dbReference type="EMBL" id="KAK1883455.1"/>
    </source>
</evidence>
<dbReference type="EMBL" id="JASDAP010000022">
    <property type="protein sequence ID" value="KAK1883455.1"/>
    <property type="molecule type" value="Genomic_DNA"/>
</dbReference>
<comment type="caution">
    <text evidence="2">The sequence shown here is derived from an EMBL/GenBank/DDBJ whole genome shotgun (WGS) entry which is preliminary data.</text>
</comment>
<gene>
    <name evidence="2" type="ORF">KUDE01_021784</name>
</gene>
<feature type="compositionally biased region" description="Polar residues" evidence="1">
    <location>
        <begin position="44"/>
        <end position="66"/>
    </location>
</feature>
<evidence type="ECO:0000313" key="3">
    <source>
        <dbReference type="Proteomes" id="UP001228049"/>
    </source>
</evidence>
<organism evidence="2 3">
    <name type="scientific">Dissostichus eleginoides</name>
    <name type="common">Patagonian toothfish</name>
    <name type="synonym">Dissostichus amissus</name>
    <dbReference type="NCBI Taxonomy" id="100907"/>
    <lineage>
        <taxon>Eukaryota</taxon>
        <taxon>Metazoa</taxon>
        <taxon>Chordata</taxon>
        <taxon>Craniata</taxon>
        <taxon>Vertebrata</taxon>
        <taxon>Euteleostomi</taxon>
        <taxon>Actinopterygii</taxon>
        <taxon>Neopterygii</taxon>
        <taxon>Teleostei</taxon>
        <taxon>Neoteleostei</taxon>
        <taxon>Acanthomorphata</taxon>
        <taxon>Eupercaria</taxon>
        <taxon>Perciformes</taxon>
        <taxon>Notothenioidei</taxon>
        <taxon>Nototheniidae</taxon>
        <taxon>Dissostichus</taxon>
    </lineage>
</organism>
<reference evidence="2" key="1">
    <citation type="submission" date="2023-04" db="EMBL/GenBank/DDBJ databases">
        <title>Chromosome-level genome of Chaenocephalus aceratus.</title>
        <authorList>
            <person name="Park H."/>
        </authorList>
    </citation>
    <scope>NUCLEOTIDE SEQUENCE</scope>
    <source>
        <strain evidence="2">DE</strain>
        <tissue evidence="2">Muscle</tissue>
    </source>
</reference>
<evidence type="ECO:0000256" key="1">
    <source>
        <dbReference type="SAM" id="MobiDB-lite"/>
    </source>
</evidence>
<feature type="region of interest" description="Disordered" evidence="1">
    <location>
        <begin position="22"/>
        <end position="66"/>
    </location>
</feature>
<keyword evidence="3" id="KW-1185">Reference proteome</keyword>
<feature type="compositionally biased region" description="Basic and acidic residues" evidence="1">
    <location>
        <begin position="22"/>
        <end position="37"/>
    </location>
</feature>
<accession>A0AAD9BGM6</accession>
<protein>
    <submittedName>
        <fullName evidence="2">Major capsid protein</fullName>
    </submittedName>
</protein>
<proteinExistence type="predicted"/>
<dbReference type="AlphaFoldDB" id="A0AAD9BGM6"/>
<dbReference type="Proteomes" id="UP001228049">
    <property type="component" value="Unassembled WGS sequence"/>
</dbReference>
<name>A0AAD9BGM6_DISEL</name>
<sequence length="103" mass="11748">MSSLASPLPDIRRAIITKTECTKQAKDNRHQLHEHSAAQKRLQSRSSFLDPTEVLETTPTDARTSEWQNQWNSLGSHTSQWMERGLTPDECLTTTNLWLSGKQ</sequence>